<keyword evidence="3" id="KW-0812">Transmembrane</keyword>
<keyword evidence="3" id="KW-0472">Membrane</keyword>
<proteinExistence type="inferred from homology"/>
<evidence type="ECO:0000256" key="2">
    <source>
        <dbReference type="SAM" id="MobiDB-lite"/>
    </source>
</evidence>
<accession>A0AA97I0C7</accession>
<name>A0AA97I0C7_9SPHN</name>
<gene>
    <name evidence="4" type="ORF">RB602_13150</name>
</gene>
<protein>
    <submittedName>
        <fullName evidence="4">EscU/YscU/HrcU family type III secretion system export apparatus switch protein</fullName>
    </submittedName>
</protein>
<keyword evidence="5" id="KW-1185">Reference proteome</keyword>
<sequence>MAEGPNGGGEKTEAPTPKKRKDSAKKGDVLQSKELGTALMIVAGTLAFWLFGSALVSASGDVVRSGLRFNNADIASFDIGTRTLTLLTPLLLPFGGLFALLMVAAIATPAVLGSAGFRWSAVKPKPSKLNPMSGLKRMFGTNGLIELGKSLAKVTLLGVVGIVIIVRSLPEMAELGHGSVSANLMLYGDMFNTTLLAMAGALAIIAMIDVPAQIYQHTKKLKMTKQEVKDENKETEGSPELKQAVRQRQQEVLNGSIRKGVEEATVLLVNPTHFAVALRYDQENDAAPVVLARGRGGIAQAMRELAEEKDVPIMRYPELTRAIYFTSQAGAMVDERLYLAVATLLAFVFRLDAQMASKADRPGIIVPDDMHYDSDGKKGREKNA</sequence>
<dbReference type="PRINTS" id="PR00950">
    <property type="entry name" value="TYPE3IMSPROT"/>
</dbReference>
<dbReference type="PANTHER" id="PTHR30531">
    <property type="entry name" value="FLAGELLAR BIOSYNTHETIC PROTEIN FLHB"/>
    <property type="match status" value="1"/>
</dbReference>
<organism evidence="4 5">
    <name type="scientific">Alterisphingorhabdus coralli</name>
    <dbReference type="NCBI Taxonomy" id="3071408"/>
    <lineage>
        <taxon>Bacteria</taxon>
        <taxon>Pseudomonadati</taxon>
        <taxon>Pseudomonadota</taxon>
        <taxon>Alphaproteobacteria</taxon>
        <taxon>Sphingomonadales</taxon>
        <taxon>Sphingomonadaceae</taxon>
        <taxon>Alterisphingorhabdus (ex Yan et al. 2024)</taxon>
    </lineage>
</organism>
<dbReference type="KEGG" id="acoa:RB602_13150"/>
<dbReference type="AlphaFoldDB" id="A0AA97I0C7"/>
<dbReference type="EMBL" id="CP136594">
    <property type="protein sequence ID" value="WOE74777.1"/>
    <property type="molecule type" value="Genomic_DNA"/>
</dbReference>
<dbReference type="InterPro" id="IPR006135">
    <property type="entry name" value="T3SS_substrate_exporter"/>
</dbReference>
<reference evidence="4 5" key="1">
    <citation type="submission" date="2023-10" db="EMBL/GenBank/DDBJ databases">
        <title>Complete genome sequence of a Sphingomonadaceae bacterium.</title>
        <authorList>
            <person name="Yan C."/>
        </authorList>
    </citation>
    <scope>NUCLEOTIDE SEQUENCE [LARGE SCALE GENOMIC DNA]</scope>
    <source>
        <strain evidence="4 5">SCSIO 66989</strain>
    </source>
</reference>
<dbReference type="InterPro" id="IPR029025">
    <property type="entry name" value="T3SS_substrate_exporter_C"/>
</dbReference>
<dbReference type="SUPFAM" id="SSF160544">
    <property type="entry name" value="EscU C-terminal domain-like"/>
    <property type="match status" value="1"/>
</dbReference>
<evidence type="ECO:0000256" key="3">
    <source>
        <dbReference type="SAM" id="Phobius"/>
    </source>
</evidence>
<dbReference type="Pfam" id="PF01312">
    <property type="entry name" value="Bac_export_2"/>
    <property type="match status" value="1"/>
</dbReference>
<comment type="similarity">
    <text evidence="1">Belongs to the type III secretion exporter family.</text>
</comment>
<feature type="transmembrane region" description="Helical" evidence="3">
    <location>
        <begin position="190"/>
        <end position="215"/>
    </location>
</feature>
<dbReference type="GO" id="GO:0009306">
    <property type="term" value="P:protein secretion"/>
    <property type="evidence" value="ECO:0007669"/>
    <property type="project" value="InterPro"/>
</dbReference>
<dbReference type="Proteomes" id="UP001302429">
    <property type="component" value="Chromosome"/>
</dbReference>
<feature type="transmembrane region" description="Helical" evidence="3">
    <location>
        <begin position="35"/>
        <end position="58"/>
    </location>
</feature>
<dbReference type="Gene3D" id="3.40.1690.10">
    <property type="entry name" value="secretion proteins EscU"/>
    <property type="match status" value="1"/>
</dbReference>
<dbReference type="GO" id="GO:0005886">
    <property type="term" value="C:plasma membrane"/>
    <property type="evidence" value="ECO:0007669"/>
    <property type="project" value="TreeGrafter"/>
</dbReference>
<evidence type="ECO:0000256" key="1">
    <source>
        <dbReference type="ARBA" id="ARBA00010690"/>
    </source>
</evidence>
<keyword evidence="3" id="KW-1133">Transmembrane helix</keyword>
<evidence type="ECO:0000313" key="4">
    <source>
        <dbReference type="EMBL" id="WOE74777.1"/>
    </source>
</evidence>
<dbReference type="RefSeq" id="WP_317081105.1">
    <property type="nucleotide sequence ID" value="NZ_CP136594.1"/>
</dbReference>
<evidence type="ECO:0000313" key="5">
    <source>
        <dbReference type="Proteomes" id="UP001302429"/>
    </source>
</evidence>
<feature type="region of interest" description="Disordered" evidence="2">
    <location>
        <begin position="1"/>
        <end position="27"/>
    </location>
</feature>
<dbReference type="PANTHER" id="PTHR30531:SF12">
    <property type="entry name" value="FLAGELLAR BIOSYNTHETIC PROTEIN FLHB"/>
    <property type="match status" value="1"/>
</dbReference>
<feature type="transmembrane region" description="Helical" evidence="3">
    <location>
        <begin position="90"/>
        <end position="117"/>
    </location>
</feature>